<dbReference type="Pfam" id="PF02214">
    <property type="entry name" value="BTB_2"/>
    <property type="match status" value="1"/>
</dbReference>
<dbReference type="EMBL" id="CAICTM010001124">
    <property type="protein sequence ID" value="CAB9520691.1"/>
    <property type="molecule type" value="Genomic_DNA"/>
</dbReference>
<feature type="domain" description="Potassium channel tetramerisation-type BTB" evidence="2">
    <location>
        <begin position="10"/>
        <end position="98"/>
    </location>
</feature>
<name>A0A9N8HNX8_9STRA</name>
<dbReference type="InterPro" id="IPR003131">
    <property type="entry name" value="T1-type_BTB"/>
</dbReference>
<accession>A0A9N8HNX8</accession>
<evidence type="ECO:0000259" key="2">
    <source>
        <dbReference type="Pfam" id="PF02214"/>
    </source>
</evidence>
<reference evidence="3" key="1">
    <citation type="submission" date="2020-06" db="EMBL/GenBank/DDBJ databases">
        <authorList>
            <consortium name="Plant Systems Biology data submission"/>
        </authorList>
    </citation>
    <scope>NUCLEOTIDE SEQUENCE</scope>
    <source>
        <strain evidence="3">D6</strain>
    </source>
</reference>
<evidence type="ECO:0000313" key="3">
    <source>
        <dbReference type="EMBL" id="CAB9520691.1"/>
    </source>
</evidence>
<proteinExistence type="predicted"/>
<dbReference type="Proteomes" id="UP001153069">
    <property type="component" value="Unassembled WGS sequence"/>
</dbReference>
<comment type="caution">
    <text evidence="3">The sequence shown here is derived from an EMBL/GenBank/DDBJ whole genome shotgun (WGS) entry which is preliminary data.</text>
</comment>
<dbReference type="GO" id="GO:0051260">
    <property type="term" value="P:protein homooligomerization"/>
    <property type="evidence" value="ECO:0007669"/>
    <property type="project" value="InterPro"/>
</dbReference>
<gene>
    <name evidence="3" type="ORF">SEMRO_1126_G244040.1</name>
</gene>
<evidence type="ECO:0000313" key="4">
    <source>
        <dbReference type="Proteomes" id="UP001153069"/>
    </source>
</evidence>
<protein>
    <recommendedName>
        <fullName evidence="2">Potassium channel tetramerisation-type BTB domain-containing protein</fullName>
    </recommendedName>
</protein>
<dbReference type="Gene3D" id="3.30.710.10">
    <property type="entry name" value="Potassium Channel Kv1.1, Chain A"/>
    <property type="match status" value="1"/>
</dbReference>
<sequence>MASLKLADEVLVRVGGRLFTLSKDTISKLETDFLSKLVDPDSNFQKPKGGVFIVQAGAAEFSAMLHLIEYGSFPAVMLLEEKEAVLLREAAFWGVEDKVKKAVRDGRMKMKPSRSVFQRGVQLSMEVDKAKRHHNQREDDNCARIYCTDCYSRDIDDRFGHGDSYTQCYNCKKDVKYNPKLGWCHKCRLCRACQGGNECLSDRNRSEGPRPQHPKSTTALKTSLRSSWPQIFRKWEDTVTIKEDWPMSRVVEASEATCSIL</sequence>
<evidence type="ECO:0000256" key="1">
    <source>
        <dbReference type="SAM" id="MobiDB-lite"/>
    </source>
</evidence>
<feature type="region of interest" description="Disordered" evidence="1">
    <location>
        <begin position="202"/>
        <end position="222"/>
    </location>
</feature>
<organism evidence="3 4">
    <name type="scientific">Seminavis robusta</name>
    <dbReference type="NCBI Taxonomy" id="568900"/>
    <lineage>
        <taxon>Eukaryota</taxon>
        <taxon>Sar</taxon>
        <taxon>Stramenopiles</taxon>
        <taxon>Ochrophyta</taxon>
        <taxon>Bacillariophyta</taxon>
        <taxon>Bacillariophyceae</taxon>
        <taxon>Bacillariophycidae</taxon>
        <taxon>Naviculales</taxon>
        <taxon>Naviculaceae</taxon>
        <taxon>Seminavis</taxon>
    </lineage>
</organism>
<dbReference type="SUPFAM" id="SSF54695">
    <property type="entry name" value="POZ domain"/>
    <property type="match status" value="1"/>
</dbReference>
<dbReference type="AlphaFoldDB" id="A0A9N8HNX8"/>
<dbReference type="InterPro" id="IPR011333">
    <property type="entry name" value="SKP1/BTB/POZ_sf"/>
</dbReference>
<keyword evidence="4" id="KW-1185">Reference proteome</keyword>